<feature type="transmembrane region" description="Helical" evidence="1">
    <location>
        <begin position="41"/>
        <end position="59"/>
    </location>
</feature>
<keyword evidence="1" id="KW-1133">Transmembrane helix</keyword>
<evidence type="ECO:0000313" key="3">
    <source>
        <dbReference type="Proteomes" id="UP000674938"/>
    </source>
</evidence>
<comment type="caution">
    <text evidence="2">The sequence shown here is derived from an EMBL/GenBank/DDBJ whole genome shotgun (WGS) entry which is preliminary data.</text>
</comment>
<feature type="transmembrane region" description="Helical" evidence="1">
    <location>
        <begin position="156"/>
        <end position="182"/>
    </location>
</feature>
<accession>A0A940SX64</accession>
<dbReference type="EMBL" id="JAEEGA010000021">
    <property type="protein sequence ID" value="MBP1043995.1"/>
    <property type="molecule type" value="Genomic_DNA"/>
</dbReference>
<dbReference type="Pfam" id="PF09605">
    <property type="entry name" value="Trep_Strep"/>
    <property type="match status" value="1"/>
</dbReference>
<reference evidence="2" key="1">
    <citation type="submission" date="2020-12" db="EMBL/GenBank/DDBJ databases">
        <title>Vagococcus allomyrinae sp. nov. and Enterococcus lavae sp. nov., isolated from the larvae of Allomyrina dichotoma.</title>
        <authorList>
            <person name="Lee S.D."/>
        </authorList>
    </citation>
    <scope>NUCLEOTIDE SEQUENCE</scope>
    <source>
        <strain evidence="2">BWB3-3</strain>
    </source>
</reference>
<keyword evidence="3" id="KW-1185">Reference proteome</keyword>
<organism evidence="2 3">
    <name type="scientific">Vagococcus allomyrinae</name>
    <dbReference type="NCBI Taxonomy" id="2794353"/>
    <lineage>
        <taxon>Bacteria</taxon>
        <taxon>Bacillati</taxon>
        <taxon>Bacillota</taxon>
        <taxon>Bacilli</taxon>
        <taxon>Lactobacillales</taxon>
        <taxon>Enterococcaceae</taxon>
        <taxon>Vagococcus</taxon>
    </lineage>
</organism>
<dbReference type="NCBIfam" id="TIGR02185">
    <property type="entry name" value="Trep_Strep"/>
    <property type="match status" value="1"/>
</dbReference>
<feature type="transmembrane region" description="Helical" evidence="1">
    <location>
        <begin position="115"/>
        <end position="135"/>
    </location>
</feature>
<keyword evidence="1" id="KW-0812">Transmembrane</keyword>
<dbReference type="InterPro" id="IPR011733">
    <property type="entry name" value="CHP02185_IM"/>
</dbReference>
<dbReference type="AlphaFoldDB" id="A0A940SX64"/>
<gene>
    <name evidence="2" type="ORF">I6N95_23580</name>
</gene>
<feature type="transmembrane region" description="Helical" evidence="1">
    <location>
        <begin position="12"/>
        <end position="35"/>
    </location>
</feature>
<protein>
    <submittedName>
        <fullName evidence="2">MptD family putative ECF transporter S component</fullName>
    </submittedName>
</protein>
<proteinExistence type="predicted"/>
<dbReference type="Proteomes" id="UP000674938">
    <property type="component" value="Unassembled WGS sequence"/>
</dbReference>
<feature type="transmembrane region" description="Helical" evidence="1">
    <location>
        <begin position="71"/>
        <end position="95"/>
    </location>
</feature>
<evidence type="ECO:0000256" key="1">
    <source>
        <dbReference type="SAM" id="Phobius"/>
    </source>
</evidence>
<name>A0A940SX64_9ENTE</name>
<dbReference type="RefSeq" id="WP_209532019.1">
    <property type="nucleotide sequence ID" value="NZ_JAEEGA010000021.1"/>
</dbReference>
<keyword evidence="1" id="KW-0472">Membrane</keyword>
<evidence type="ECO:0000313" key="2">
    <source>
        <dbReference type="EMBL" id="MBP1043995.1"/>
    </source>
</evidence>
<sequence length="194" mass="21113">MGKSLKIQDMITIGVYSAIYFVLTAIASGAGTALLPGFSVLLLPGLCALITGPVYLILIKKVPKFGAISTMGIIMGLFFILIGRFILAIVPHIVFGIGADLMAKKGNYVDRRLNQLSFLIFSLNMTGPILPLWFFKHGYTQSLVNRGKDAEYVARTFANITWPNLAVCLIFTVICAAIGIVIGRKIVDKHFSTN</sequence>